<dbReference type="PROSITE" id="PS50043">
    <property type="entry name" value="HTH_LUXR_2"/>
    <property type="match status" value="1"/>
</dbReference>
<dbReference type="Pfam" id="PF00196">
    <property type="entry name" value="GerE"/>
    <property type="match status" value="1"/>
</dbReference>
<dbReference type="GO" id="GO:0006355">
    <property type="term" value="P:regulation of DNA-templated transcription"/>
    <property type="evidence" value="ECO:0007669"/>
    <property type="project" value="InterPro"/>
</dbReference>
<dbReference type="InterPro" id="IPR016032">
    <property type="entry name" value="Sig_transdc_resp-reg_C-effctor"/>
</dbReference>
<dbReference type="PANTHER" id="PTHR44688">
    <property type="entry name" value="DNA-BINDING TRANSCRIPTIONAL ACTIVATOR DEVR_DOSR"/>
    <property type="match status" value="1"/>
</dbReference>
<evidence type="ECO:0000256" key="3">
    <source>
        <dbReference type="ARBA" id="ARBA00023163"/>
    </source>
</evidence>
<name>T2KMQ9_FORAG</name>
<dbReference type="SUPFAM" id="SSF48452">
    <property type="entry name" value="TPR-like"/>
    <property type="match status" value="1"/>
</dbReference>
<dbReference type="SUPFAM" id="SSF46894">
    <property type="entry name" value="C-terminal effector domain of the bipartite response regulators"/>
    <property type="match status" value="1"/>
</dbReference>
<feature type="domain" description="HTH luxR-type" evidence="5">
    <location>
        <begin position="292"/>
        <end position="350"/>
    </location>
</feature>
<dbReference type="eggNOG" id="COG2909">
    <property type="taxonomic scope" value="Bacteria"/>
</dbReference>
<keyword evidence="4" id="KW-0472">Membrane</keyword>
<proteinExistence type="predicted"/>
<keyword evidence="4" id="KW-0812">Transmembrane</keyword>
<dbReference type="CDD" id="cd06170">
    <property type="entry name" value="LuxR_C_like"/>
    <property type="match status" value="1"/>
</dbReference>
<gene>
    <name evidence="6" type="ORF">BN863_15520</name>
</gene>
<dbReference type="PRINTS" id="PR00038">
    <property type="entry name" value="HTHLUXR"/>
</dbReference>
<dbReference type="HOGENOM" id="CLU_681054_0_0_10"/>
<dbReference type="GO" id="GO:0003677">
    <property type="term" value="F:DNA binding"/>
    <property type="evidence" value="ECO:0007669"/>
    <property type="project" value="UniProtKB-KW"/>
</dbReference>
<dbReference type="SMART" id="SM00421">
    <property type="entry name" value="HTH_LUXR"/>
    <property type="match status" value="1"/>
</dbReference>
<evidence type="ECO:0000313" key="7">
    <source>
        <dbReference type="Proteomes" id="UP000016160"/>
    </source>
</evidence>
<keyword evidence="4" id="KW-1133">Transmembrane helix</keyword>
<dbReference type="STRING" id="1347342.BN863_15520"/>
<dbReference type="EMBL" id="HG315671">
    <property type="protein sequence ID" value="CDF79264.1"/>
    <property type="molecule type" value="Genomic_DNA"/>
</dbReference>
<sequence length="350" mass="41007">MDPESSHSDLYRAYLQKYDVYKSVFNYTQALNNLDLALKEGVLTQDKDKIKIQIKVERLFVYFDLLDFDKVNEIAPTISKTDLAFLDEKTQGFYYSVLAVLEIRKKNYDIADTYLNEALVILEKSAPEHLPLIYRKKLGMYREQGNHDKVIESFEKGLYYAEQYETDIYIIAMYDDISVYYAEVGDYKNAHIAATKVNNLATEFNGHNRSSKLQLLEKNLLQKRKELEVENEKRNRNYLITLTGVLIIILLLLFYFFKSAKQKRIIAELETNNMRNELERVTQELNESGHTKLDLNAYNLTERQLQIIDLVKQGKSNKEIGEDLFISVNTVKYHLKIIYEALNINNRSEL</sequence>
<protein>
    <submittedName>
        <fullName evidence="6">Transcriptional regulator, LuxR family</fullName>
    </submittedName>
</protein>
<dbReference type="InterPro" id="IPR000792">
    <property type="entry name" value="Tscrpt_reg_LuxR_C"/>
</dbReference>
<evidence type="ECO:0000256" key="1">
    <source>
        <dbReference type="ARBA" id="ARBA00023015"/>
    </source>
</evidence>
<dbReference type="InterPro" id="IPR011990">
    <property type="entry name" value="TPR-like_helical_dom_sf"/>
</dbReference>
<keyword evidence="2" id="KW-0238">DNA-binding</keyword>
<evidence type="ECO:0000259" key="5">
    <source>
        <dbReference type="PROSITE" id="PS50043"/>
    </source>
</evidence>
<organism evidence="6 7">
    <name type="scientific">Formosa agariphila (strain DSM 15362 / KCTC 12365 / LMG 23005 / KMM 3901 / M-2Alg 35-1)</name>
    <dbReference type="NCBI Taxonomy" id="1347342"/>
    <lineage>
        <taxon>Bacteria</taxon>
        <taxon>Pseudomonadati</taxon>
        <taxon>Bacteroidota</taxon>
        <taxon>Flavobacteriia</taxon>
        <taxon>Flavobacteriales</taxon>
        <taxon>Flavobacteriaceae</taxon>
        <taxon>Formosa</taxon>
    </lineage>
</organism>
<dbReference type="AlphaFoldDB" id="T2KMQ9"/>
<keyword evidence="1" id="KW-0805">Transcription regulation</keyword>
<dbReference type="PANTHER" id="PTHR44688:SF16">
    <property type="entry name" value="DNA-BINDING TRANSCRIPTIONAL ACTIVATOR DEVR_DOSR"/>
    <property type="match status" value="1"/>
</dbReference>
<keyword evidence="3" id="KW-0804">Transcription</keyword>
<dbReference type="InterPro" id="IPR036388">
    <property type="entry name" value="WH-like_DNA-bd_sf"/>
</dbReference>
<dbReference type="Gene3D" id="1.25.40.10">
    <property type="entry name" value="Tetratricopeptide repeat domain"/>
    <property type="match status" value="1"/>
</dbReference>
<dbReference type="Gene3D" id="1.10.10.10">
    <property type="entry name" value="Winged helix-like DNA-binding domain superfamily/Winged helix DNA-binding domain"/>
    <property type="match status" value="1"/>
</dbReference>
<evidence type="ECO:0000313" key="6">
    <source>
        <dbReference type="EMBL" id="CDF79264.1"/>
    </source>
</evidence>
<accession>T2KMQ9</accession>
<reference evidence="6 7" key="1">
    <citation type="journal article" date="2013" name="Appl. Environ. Microbiol.">
        <title>The genome of the alga-associated marine flavobacterium Formosa agariphila KMM 3901T reveals a broad potential for degradation of algal polysaccharides.</title>
        <authorList>
            <person name="Mann A.J."/>
            <person name="Hahnke R.L."/>
            <person name="Huang S."/>
            <person name="Werner J."/>
            <person name="Xing P."/>
            <person name="Barbeyron T."/>
            <person name="Huettel B."/>
            <person name="Stueber K."/>
            <person name="Reinhardt R."/>
            <person name="Harder J."/>
            <person name="Gloeckner F.O."/>
            <person name="Amann R.I."/>
            <person name="Teeling H."/>
        </authorList>
    </citation>
    <scope>NUCLEOTIDE SEQUENCE [LARGE SCALE GENOMIC DNA]</scope>
    <source>
        <strain evidence="7">DSM 15362 / KCTC 12365 / LMG 23005 / KMM 3901</strain>
    </source>
</reference>
<evidence type="ECO:0000256" key="2">
    <source>
        <dbReference type="ARBA" id="ARBA00023125"/>
    </source>
</evidence>
<keyword evidence="7" id="KW-1185">Reference proteome</keyword>
<dbReference type="Proteomes" id="UP000016160">
    <property type="component" value="Chromosome"/>
</dbReference>
<dbReference type="PATRIC" id="fig|1347342.6.peg.1560"/>
<feature type="transmembrane region" description="Helical" evidence="4">
    <location>
        <begin position="238"/>
        <end position="257"/>
    </location>
</feature>
<evidence type="ECO:0000256" key="4">
    <source>
        <dbReference type="SAM" id="Phobius"/>
    </source>
</evidence>